<keyword evidence="1" id="KW-0489">Methyltransferase</keyword>
<dbReference type="InterPro" id="IPR029063">
    <property type="entry name" value="SAM-dependent_MTases_sf"/>
</dbReference>
<keyword evidence="1" id="KW-0808">Transferase</keyword>
<evidence type="ECO:0000313" key="2">
    <source>
        <dbReference type="Proteomes" id="UP000294919"/>
    </source>
</evidence>
<dbReference type="Pfam" id="PF06962">
    <property type="entry name" value="rRNA_methylase"/>
    <property type="match status" value="1"/>
</dbReference>
<reference evidence="1 2" key="1">
    <citation type="submission" date="2019-03" db="EMBL/GenBank/DDBJ databases">
        <title>Genomic Encyclopedia of Type Strains, Phase IV (KMG-IV): sequencing the most valuable type-strain genomes for metagenomic binning, comparative biology and taxonomic classification.</title>
        <authorList>
            <person name="Goeker M."/>
        </authorList>
    </citation>
    <scope>NUCLEOTIDE SEQUENCE [LARGE SCALE GENOMIC DNA]</scope>
    <source>
        <strain evidence="1 2">DSM 102940</strain>
    </source>
</reference>
<dbReference type="InterPro" id="IPR010719">
    <property type="entry name" value="MnmM_MeTrfase"/>
</dbReference>
<organism evidence="1 2">
    <name type="scientific">Marinisporobacter balticus</name>
    <dbReference type="NCBI Taxonomy" id="2018667"/>
    <lineage>
        <taxon>Bacteria</taxon>
        <taxon>Bacillati</taxon>
        <taxon>Bacillota</taxon>
        <taxon>Clostridia</taxon>
        <taxon>Peptostreptococcales</taxon>
        <taxon>Thermotaleaceae</taxon>
        <taxon>Marinisporobacter</taxon>
    </lineage>
</organism>
<evidence type="ECO:0000313" key="1">
    <source>
        <dbReference type="EMBL" id="TCO79799.1"/>
    </source>
</evidence>
<dbReference type="Gene3D" id="3.40.50.150">
    <property type="entry name" value="Vaccinia Virus protein VP39"/>
    <property type="match status" value="1"/>
</dbReference>
<sequence length="189" mass="21384">MEVKYLTRPTEIAQSIMRGILKKGDVAVDATMGNGQDTLFLAKMVKSEGKIFAFDIQDLAVANTKKLLEKNHIYDDVHIIQDSHENIDRYVSDEIAGVMFNLGYLPKGDHQIITKAETTLVALKKSLKLLKRNGIITMVIYYGHLGGETEKEKIIEYVEKLDPNLFHVLKIDYINQTQEPPIIIGIVKK</sequence>
<dbReference type="EMBL" id="SLWV01000001">
    <property type="protein sequence ID" value="TCO79799.1"/>
    <property type="molecule type" value="Genomic_DNA"/>
</dbReference>
<dbReference type="RefSeq" id="WP_132241477.1">
    <property type="nucleotide sequence ID" value="NZ_SLWV01000001.1"/>
</dbReference>
<keyword evidence="2" id="KW-1185">Reference proteome</keyword>
<dbReference type="AlphaFoldDB" id="A0A4R2L6T0"/>
<dbReference type="Proteomes" id="UP000294919">
    <property type="component" value="Unassembled WGS sequence"/>
</dbReference>
<dbReference type="PANTHER" id="PTHR35276:SF1">
    <property type="entry name" value="TRNA (MNM(5)S(2)U34)-METHYLTRANSFERASE, CHLOROPLASTIC"/>
    <property type="match status" value="1"/>
</dbReference>
<accession>A0A4R2L6T0</accession>
<dbReference type="GO" id="GO:0032259">
    <property type="term" value="P:methylation"/>
    <property type="evidence" value="ECO:0007669"/>
    <property type="project" value="UniProtKB-KW"/>
</dbReference>
<dbReference type="PANTHER" id="PTHR35276">
    <property type="entry name" value="S-ADENOSYL-L-METHIONINE-DEPENDENT METHYLTRANSFERASES SUPERFAMILY PROTEIN"/>
    <property type="match status" value="1"/>
</dbReference>
<proteinExistence type="predicted"/>
<dbReference type="GO" id="GO:0008168">
    <property type="term" value="F:methyltransferase activity"/>
    <property type="evidence" value="ECO:0007669"/>
    <property type="project" value="UniProtKB-KW"/>
</dbReference>
<dbReference type="SUPFAM" id="SSF53335">
    <property type="entry name" value="S-adenosyl-L-methionine-dependent methyltransferases"/>
    <property type="match status" value="1"/>
</dbReference>
<name>A0A4R2L6T0_9FIRM</name>
<dbReference type="OrthoDB" id="9792989at2"/>
<protein>
    <submittedName>
        <fullName evidence="1">Putative rRNA methylase</fullName>
    </submittedName>
</protein>
<comment type="caution">
    <text evidence="1">The sequence shown here is derived from an EMBL/GenBank/DDBJ whole genome shotgun (WGS) entry which is preliminary data.</text>
</comment>
<gene>
    <name evidence="1" type="ORF">EV214_10129</name>
</gene>